<accession>A0A077KT49</accession>
<organism evidence="1">
    <name type="scientific">Streptomyces sp. ML694-90F3</name>
    <dbReference type="NCBI Taxonomy" id="1265536"/>
    <lineage>
        <taxon>Bacteria</taxon>
        <taxon>Bacillati</taxon>
        <taxon>Actinomycetota</taxon>
        <taxon>Actinomycetes</taxon>
        <taxon>Kitasatosporales</taxon>
        <taxon>Streptomycetaceae</taxon>
        <taxon>Streptomyces</taxon>
    </lineage>
</organism>
<evidence type="ECO:0000313" key="1">
    <source>
        <dbReference type="EMBL" id="BAP34757.1"/>
    </source>
</evidence>
<sequence>MAGVEAIALRTLGSRIHDTTRRRIHYVACFIDDTQIARPVDSAVAATPWVYEHQLGYFAPKKLYSPVRAYFGDLCRADAS</sequence>
<protein>
    <submittedName>
        <fullName evidence="1">Uncharacterized protein</fullName>
    </submittedName>
</protein>
<dbReference type="EMBL" id="AB767280">
    <property type="protein sequence ID" value="BAP34757.1"/>
    <property type="molecule type" value="Genomic_DNA"/>
</dbReference>
<reference evidence="1" key="1">
    <citation type="journal article" date="2013" name="J. Antibiot.">
        <title>Identification of the incednine biosynthetic gene cluster: characterization of novel beta-glutamate-beta-decarboxylase IdnL3.</title>
        <authorList>
            <person name="Takaishi M."/>
            <person name="Kudo F."/>
            <person name="Eguchi T."/>
        </authorList>
    </citation>
    <scope>NUCLEOTIDE SEQUENCE</scope>
    <source>
        <strain evidence="1">ML694-90F3</strain>
    </source>
</reference>
<dbReference type="AlphaFoldDB" id="A0A077KT49"/>
<name>A0A077KT49_9ACTN</name>
<proteinExistence type="predicted"/>